<evidence type="ECO:0000259" key="10">
    <source>
        <dbReference type="PROSITE" id="PS51710"/>
    </source>
</evidence>
<feature type="binding site" evidence="8">
    <location>
        <begin position="213"/>
        <end position="216"/>
    </location>
    <ligand>
        <name>GTP</name>
        <dbReference type="ChEBI" id="CHEBI:37565"/>
    </ligand>
</feature>
<dbReference type="GO" id="GO:0005737">
    <property type="term" value="C:cytoplasm"/>
    <property type="evidence" value="ECO:0007669"/>
    <property type="project" value="UniProtKB-SubCell"/>
</dbReference>
<evidence type="ECO:0000256" key="1">
    <source>
        <dbReference type="ARBA" id="ARBA00007699"/>
    </source>
</evidence>
<dbReference type="Proteomes" id="UP000179076">
    <property type="component" value="Unassembled WGS sequence"/>
</dbReference>
<name>A0A1F6UVR3_9PROT</name>
<dbReference type="PANTHER" id="PTHR11702">
    <property type="entry name" value="DEVELOPMENTALLY REGULATED GTP-BINDING PROTEIN-RELATED"/>
    <property type="match status" value="1"/>
</dbReference>
<dbReference type="PANTHER" id="PTHR11702:SF31">
    <property type="entry name" value="MITOCHONDRIAL RIBOSOME-ASSOCIATED GTPASE 2"/>
    <property type="match status" value="1"/>
</dbReference>
<evidence type="ECO:0000256" key="2">
    <source>
        <dbReference type="ARBA" id="ARBA00022490"/>
    </source>
</evidence>
<dbReference type="InterPro" id="IPR027417">
    <property type="entry name" value="P-loop_NTPase"/>
</dbReference>
<evidence type="ECO:0000256" key="4">
    <source>
        <dbReference type="ARBA" id="ARBA00022741"/>
    </source>
</evidence>
<feature type="binding site" evidence="8">
    <location>
        <begin position="284"/>
        <end position="287"/>
    </location>
    <ligand>
        <name>GTP</name>
        <dbReference type="ChEBI" id="CHEBI:37565"/>
    </ligand>
</feature>
<dbReference type="FunFam" id="2.70.210.12:FF:000001">
    <property type="entry name" value="GTPase Obg"/>
    <property type="match status" value="1"/>
</dbReference>
<dbReference type="PIRSF" id="PIRSF002401">
    <property type="entry name" value="GTP_bd_Obg/CgtA"/>
    <property type="match status" value="1"/>
</dbReference>
<reference evidence="12 13" key="1">
    <citation type="journal article" date="2016" name="Nat. Commun.">
        <title>Thousands of microbial genomes shed light on interconnected biogeochemical processes in an aquifer system.</title>
        <authorList>
            <person name="Anantharaman K."/>
            <person name="Brown C.T."/>
            <person name="Hug L.A."/>
            <person name="Sharon I."/>
            <person name="Castelle C.J."/>
            <person name="Probst A.J."/>
            <person name="Thomas B.C."/>
            <person name="Singh A."/>
            <person name="Wilkins M.J."/>
            <person name="Karaoz U."/>
            <person name="Brodie E.L."/>
            <person name="Williams K.H."/>
            <person name="Hubbard S.S."/>
            <person name="Banfield J.F."/>
        </authorList>
    </citation>
    <scope>NUCLEOTIDE SEQUENCE [LARGE SCALE GENOMIC DNA]</scope>
</reference>
<dbReference type="GO" id="GO:0000287">
    <property type="term" value="F:magnesium ion binding"/>
    <property type="evidence" value="ECO:0007669"/>
    <property type="project" value="InterPro"/>
</dbReference>
<keyword evidence="5 8" id="KW-0378">Hydrolase</keyword>
<dbReference type="Gene3D" id="2.70.210.12">
    <property type="entry name" value="GTP1/OBG domain"/>
    <property type="match status" value="1"/>
</dbReference>
<feature type="domain" description="Obg" evidence="11">
    <location>
        <begin position="1"/>
        <end position="159"/>
    </location>
</feature>
<dbReference type="PROSITE" id="PS51883">
    <property type="entry name" value="OBG"/>
    <property type="match status" value="1"/>
</dbReference>
<evidence type="ECO:0000256" key="5">
    <source>
        <dbReference type="ARBA" id="ARBA00022801"/>
    </source>
</evidence>
<evidence type="ECO:0000313" key="12">
    <source>
        <dbReference type="EMBL" id="OGI61453.1"/>
    </source>
</evidence>
<keyword evidence="3 8" id="KW-0479">Metal-binding</keyword>
<feature type="compositionally biased region" description="Polar residues" evidence="9">
    <location>
        <begin position="127"/>
        <end position="136"/>
    </location>
</feature>
<dbReference type="PROSITE" id="PS00905">
    <property type="entry name" value="GTP1_OBG"/>
    <property type="match status" value="1"/>
</dbReference>
<evidence type="ECO:0000256" key="6">
    <source>
        <dbReference type="ARBA" id="ARBA00022842"/>
    </source>
</evidence>
<keyword evidence="4 8" id="KW-0547">Nucleotide-binding</keyword>
<organism evidence="12 13">
    <name type="scientific">Candidatus Muproteobacteria bacterium RBG_16_60_9</name>
    <dbReference type="NCBI Taxonomy" id="1817755"/>
    <lineage>
        <taxon>Bacteria</taxon>
        <taxon>Pseudomonadati</taxon>
        <taxon>Pseudomonadota</taxon>
        <taxon>Candidatus Muproteobacteria</taxon>
    </lineage>
</organism>
<dbReference type="NCBIfam" id="TIGR02729">
    <property type="entry name" value="Obg_CgtA"/>
    <property type="match status" value="1"/>
</dbReference>
<dbReference type="Pfam" id="PF01018">
    <property type="entry name" value="GTP1_OBG"/>
    <property type="match status" value="1"/>
</dbReference>
<comment type="similarity">
    <text evidence="1 8">Belongs to the TRAFAC class OBG-HflX-like GTPase superfamily. OBG GTPase family.</text>
</comment>
<gene>
    <name evidence="12" type="primary">obgE</name>
    <name evidence="8" type="synonym">obg</name>
    <name evidence="12" type="ORF">A2W18_06910</name>
</gene>
<dbReference type="HAMAP" id="MF_01454">
    <property type="entry name" value="GTPase_Obg"/>
    <property type="match status" value="1"/>
</dbReference>
<evidence type="ECO:0000256" key="9">
    <source>
        <dbReference type="SAM" id="MobiDB-lite"/>
    </source>
</evidence>
<dbReference type="GO" id="GO:0003924">
    <property type="term" value="F:GTPase activity"/>
    <property type="evidence" value="ECO:0007669"/>
    <property type="project" value="UniProtKB-UniRule"/>
</dbReference>
<evidence type="ECO:0000313" key="13">
    <source>
        <dbReference type="Proteomes" id="UP000179076"/>
    </source>
</evidence>
<feature type="binding site" evidence="8">
    <location>
        <begin position="315"/>
        <end position="317"/>
    </location>
    <ligand>
        <name>GTP</name>
        <dbReference type="ChEBI" id="CHEBI:37565"/>
    </ligand>
</feature>
<dbReference type="Gene3D" id="3.40.50.300">
    <property type="entry name" value="P-loop containing nucleotide triphosphate hydrolases"/>
    <property type="match status" value="1"/>
</dbReference>
<evidence type="ECO:0000256" key="8">
    <source>
        <dbReference type="HAMAP-Rule" id="MF_01454"/>
    </source>
</evidence>
<feature type="region of interest" description="Disordered" evidence="9">
    <location>
        <begin position="126"/>
        <end position="147"/>
    </location>
</feature>
<evidence type="ECO:0000256" key="3">
    <source>
        <dbReference type="ARBA" id="ARBA00022723"/>
    </source>
</evidence>
<feature type="binding site" evidence="8">
    <location>
        <position position="173"/>
    </location>
    <ligand>
        <name>Mg(2+)</name>
        <dbReference type="ChEBI" id="CHEBI:18420"/>
    </ligand>
</feature>
<feature type="binding site" evidence="8">
    <location>
        <begin position="191"/>
        <end position="195"/>
    </location>
    <ligand>
        <name>GTP</name>
        <dbReference type="ChEBI" id="CHEBI:37565"/>
    </ligand>
</feature>
<feature type="domain" description="OBG-type G" evidence="10">
    <location>
        <begin position="160"/>
        <end position="334"/>
    </location>
</feature>
<comment type="function">
    <text evidence="8">An essential GTPase which binds GTP, GDP and possibly (p)ppGpp with moderate affinity, with high nucleotide exchange rates and a fairly low GTP hydrolysis rate. Plays a role in control of the cell cycle, stress response, ribosome biogenesis and in those bacteria that undergo differentiation, in morphogenesis control.</text>
</comment>
<dbReference type="Pfam" id="PF01926">
    <property type="entry name" value="MMR_HSR1"/>
    <property type="match status" value="1"/>
</dbReference>
<keyword evidence="6 8" id="KW-0460">Magnesium</keyword>
<proteinExistence type="inferred from homology"/>
<dbReference type="SUPFAM" id="SSF52540">
    <property type="entry name" value="P-loop containing nucleoside triphosphate hydrolases"/>
    <property type="match status" value="1"/>
</dbReference>
<comment type="cofactor">
    <cofactor evidence="8">
        <name>Mg(2+)</name>
        <dbReference type="ChEBI" id="CHEBI:18420"/>
    </cofactor>
</comment>
<dbReference type="InterPro" id="IPR006073">
    <property type="entry name" value="GTP-bd"/>
</dbReference>
<dbReference type="SUPFAM" id="SSF82051">
    <property type="entry name" value="Obg GTP-binding protein N-terminal domain"/>
    <property type="match status" value="1"/>
</dbReference>
<dbReference type="AlphaFoldDB" id="A0A1F6UVR3"/>
<keyword evidence="7 8" id="KW-0342">GTP-binding</keyword>
<dbReference type="NCBIfam" id="NF008955">
    <property type="entry name" value="PRK12297.1"/>
    <property type="match status" value="1"/>
</dbReference>
<feature type="binding site" evidence="8">
    <location>
        <position position="193"/>
    </location>
    <ligand>
        <name>Mg(2+)</name>
        <dbReference type="ChEBI" id="CHEBI:18420"/>
    </ligand>
</feature>
<dbReference type="InterPro" id="IPR036726">
    <property type="entry name" value="GTP1_OBG_dom_sf"/>
</dbReference>
<dbReference type="EC" id="3.6.5.-" evidence="8"/>
<comment type="subunit">
    <text evidence="8">Monomer.</text>
</comment>
<dbReference type="InterPro" id="IPR006074">
    <property type="entry name" value="GTP1-OBG_CS"/>
</dbReference>
<dbReference type="InterPro" id="IPR006169">
    <property type="entry name" value="GTP1_OBG_dom"/>
</dbReference>
<dbReference type="GO" id="GO:0043022">
    <property type="term" value="F:ribosome binding"/>
    <property type="evidence" value="ECO:0007669"/>
    <property type="project" value="UniProtKB-ARBA"/>
</dbReference>
<dbReference type="InterPro" id="IPR045086">
    <property type="entry name" value="OBG_GTPase"/>
</dbReference>
<dbReference type="InterPro" id="IPR014100">
    <property type="entry name" value="GTP-bd_Obg/CgtA"/>
</dbReference>
<keyword evidence="2 8" id="KW-0963">Cytoplasm</keyword>
<comment type="caution">
    <text evidence="12">The sequence shown here is derived from an EMBL/GenBank/DDBJ whole genome shotgun (WGS) entry which is preliminary data.</text>
</comment>
<sequence>MKFVDEATIRVDAGNGGAGCMSFRREKFIPRGGPDGGNGGDGGSIFLVGRDGLNTLADFRQTRRFRAENGAKGGGRNCSGRAGGDRAIDVPLGTRVADAQTAELIGEVTRDGEQLYVARGGKGGLGNTSFKSSTNRAPRKTTPGTLGESRELHLELQVLADVGLLGLPNAGKSTLLRQVTEAKPKVADYPFTTLIPHLGVVRLGPDRSFVIADIPGLIEGAAEGAGLGIQFLKHLNRTRIMLHLVDFATPESAEEIVRHVDTIVAELEKFGGGLAARERWLVLNKVDLLPSSERESRAQALKKYLGQNERQYSISAVNGDGCVKLMNDLFKRLTELKKESG</sequence>
<feature type="binding site" evidence="8">
    <location>
        <begin position="166"/>
        <end position="173"/>
    </location>
    <ligand>
        <name>GTP</name>
        <dbReference type="ChEBI" id="CHEBI:37565"/>
    </ligand>
</feature>
<comment type="subcellular location">
    <subcellularLocation>
        <location evidence="8">Cytoplasm</location>
    </subcellularLocation>
</comment>
<dbReference type="NCBIfam" id="NF008956">
    <property type="entry name" value="PRK12299.1"/>
    <property type="match status" value="1"/>
</dbReference>
<dbReference type="PROSITE" id="PS51710">
    <property type="entry name" value="G_OBG"/>
    <property type="match status" value="1"/>
</dbReference>
<dbReference type="InterPro" id="IPR031167">
    <property type="entry name" value="G_OBG"/>
</dbReference>
<dbReference type="PRINTS" id="PR00326">
    <property type="entry name" value="GTP1OBG"/>
</dbReference>
<dbReference type="GO" id="GO:0005525">
    <property type="term" value="F:GTP binding"/>
    <property type="evidence" value="ECO:0007669"/>
    <property type="project" value="UniProtKB-UniRule"/>
</dbReference>
<accession>A0A1F6UVR3</accession>
<evidence type="ECO:0000259" key="11">
    <source>
        <dbReference type="PROSITE" id="PS51883"/>
    </source>
</evidence>
<dbReference type="CDD" id="cd01898">
    <property type="entry name" value="Obg"/>
    <property type="match status" value="1"/>
</dbReference>
<evidence type="ECO:0000256" key="7">
    <source>
        <dbReference type="ARBA" id="ARBA00023134"/>
    </source>
</evidence>
<dbReference type="EMBL" id="MFSP01000196">
    <property type="protein sequence ID" value="OGI61453.1"/>
    <property type="molecule type" value="Genomic_DNA"/>
</dbReference>
<dbReference type="GO" id="GO:0042254">
    <property type="term" value="P:ribosome biogenesis"/>
    <property type="evidence" value="ECO:0007669"/>
    <property type="project" value="UniProtKB-UniRule"/>
</dbReference>
<protein>
    <recommendedName>
        <fullName evidence="8">GTPase Obg</fullName>
        <ecNumber evidence="8">3.6.5.-</ecNumber>
    </recommendedName>
    <alternativeName>
        <fullName evidence="8">GTP-binding protein Obg</fullName>
    </alternativeName>
</protein>